<gene>
    <name evidence="1" type="ORF">Taro_053077</name>
</gene>
<comment type="caution">
    <text evidence="1">The sequence shown here is derived from an EMBL/GenBank/DDBJ whole genome shotgun (WGS) entry which is preliminary data.</text>
</comment>
<feature type="non-terminal residue" evidence="1">
    <location>
        <position position="1"/>
    </location>
</feature>
<proteinExistence type="predicted"/>
<accession>A0A843XLI6</accession>
<dbReference type="Proteomes" id="UP000652761">
    <property type="component" value="Unassembled WGS sequence"/>
</dbReference>
<dbReference type="EMBL" id="NMUH01009439">
    <property type="protein sequence ID" value="MQM20063.1"/>
    <property type="molecule type" value="Genomic_DNA"/>
</dbReference>
<reference evidence="1" key="1">
    <citation type="submission" date="2017-07" db="EMBL/GenBank/DDBJ databases">
        <title>Taro Niue Genome Assembly and Annotation.</title>
        <authorList>
            <person name="Atibalentja N."/>
            <person name="Keating K."/>
            <person name="Fields C.J."/>
        </authorList>
    </citation>
    <scope>NUCLEOTIDE SEQUENCE</scope>
    <source>
        <strain evidence="1">Niue_2</strain>
        <tissue evidence="1">Leaf</tissue>
    </source>
</reference>
<evidence type="ECO:0000313" key="1">
    <source>
        <dbReference type="EMBL" id="MQM20063.1"/>
    </source>
</evidence>
<sequence>MSDAIPRTASVTCGMGFYLASDRGDVFKEVKHGVCPRRNLQKAEEALSGVGEVAVAPSMEVSGVGEVARAVREPREDGVRSVGVPSTRRLWGVLRRLLPGLADSVRLEEKSWQTCTTNSRVVESFELVLPRDMSQGLASSVRLEEESWQTCTTNIRVVESFELVLPRGMPQ</sequence>
<evidence type="ECO:0000313" key="2">
    <source>
        <dbReference type="Proteomes" id="UP000652761"/>
    </source>
</evidence>
<dbReference type="AlphaFoldDB" id="A0A843XLI6"/>
<organism evidence="1 2">
    <name type="scientific">Colocasia esculenta</name>
    <name type="common">Wild taro</name>
    <name type="synonym">Arum esculentum</name>
    <dbReference type="NCBI Taxonomy" id="4460"/>
    <lineage>
        <taxon>Eukaryota</taxon>
        <taxon>Viridiplantae</taxon>
        <taxon>Streptophyta</taxon>
        <taxon>Embryophyta</taxon>
        <taxon>Tracheophyta</taxon>
        <taxon>Spermatophyta</taxon>
        <taxon>Magnoliopsida</taxon>
        <taxon>Liliopsida</taxon>
        <taxon>Araceae</taxon>
        <taxon>Aroideae</taxon>
        <taxon>Colocasieae</taxon>
        <taxon>Colocasia</taxon>
    </lineage>
</organism>
<keyword evidence="2" id="KW-1185">Reference proteome</keyword>
<protein>
    <submittedName>
        <fullName evidence="1">Uncharacterized protein</fullName>
    </submittedName>
</protein>
<name>A0A843XLI6_COLES</name>